<dbReference type="CDD" id="cd00082">
    <property type="entry name" value="HisKA"/>
    <property type="match status" value="1"/>
</dbReference>
<dbReference type="PROSITE" id="PS50109">
    <property type="entry name" value="HIS_KIN"/>
    <property type="match status" value="1"/>
</dbReference>
<dbReference type="Gene3D" id="1.10.287.130">
    <property type="match status" value="1"/>
</dbReference>
<comment type="subcellular location">
    <subcellularLocation>
        <location evidence="2">Membrane</location>
    </subcellularLocation>
</comment>
<dbReference type="Pfam" id="PF02518">
    <property type="entry name" value="HATPase_c"/>
    <property type="match status" value="1"/>
</dbReference>
<dbReference type="SUPFAM" id="SSF55874">
    <property type="entry name" value="ATPase domain of HSP90 chaperone/DNA topoisomerase II/histidine kinase"/>
    <property type="match status" value="1"/>
</dbReference>
<dbReference type="SMART" id="SM00388">
    <property type="entry name" value="HisKA"/>
    <property type="match status" value="1"/>
</dbReference>
<evidence type="ECO:0000256" key="4">
    <source>
        <dbReference type="ARBA" id="ARBA00022553"/>
    </source>
</evidence>
<evidence type="ECO:0000256" key="10">
    <source>
        <dbReference type="SAM" id="Phobius"/>
    </source>
</evidence>
<keyword evidence="6" id="KW-0418">Kinase</keyword>
<dbReference type="PRINTS" id="PR00344">
    <property type="entry name" value="BCTRLSENSOR"/>
</dbReference>
<dbReference type="EMBL" id="CP071247">
    <property type="protein sequence ID" value="QSP96564.1"/>
    <property type="molecule type" value="Genomic_DNA"/>
</dbReference>
<dbReference type="InterPro" id="IPR004358">
    <property type="entry name" value="Sig_transdc_His_kin-like_C"/>
</dbReference>
<feature type="domain" description="Histidine kinase" evidence="11">
    <location>
        <begin position="253"/>
        <end position="476"/>
    </location>
</feature>
<evidence type="ECO:0000313" key="14">
    <source>
        <dbReference type="EMBL" id="QSP96564.1"/>
    </source>
</evidence>
<accession>A0ABX7MW54</accession>
<dbReference type="InterPro" id="IPR011006">
    <property type="entry name" value="CheY-like_superfamily"/>
</dbReference>
<evidence type="ECO:0000256" key="6">
    <source>
        <dbReference type="ARBA" id="ARBA00022777"/>
    </source>
</evidence>
<dbReference type="PANTHER" id="PTHR45339">
    <property type="entry name" value="HYBRID SIGNAL TRANSDUCTION HISTIDINE KINASE J"/>
    <property type="match status" value="1"/>
</dbReference>
<feature type="domain" description="HAMP" evidence="13">
    <location>
        <begin position="170"/>
        <end position="224"/>
    </location>
</feature>
<dbReference type="PROSITE" id="PS50110">
    <property type="entry name" value="RESPONSE_REGULATORY"/>
    <property type="match status" value="1"/>
</dbReference>
<evidence type="ECO:0000256" key="2">
    <source>
        <dbReference type="ARBA" id="ARBA00004370"/>
    </source>
</evidence>
<dbReference type="InterPro" id="IPR036890">
    <property type="entry name" value="HATPase_C_sf"/>
</dbReference>
<keyword evidence="10" id="KW-0472">Membrane</keyword>
<dbReference type="Pfam" id="PF00512">
    <property type="entry name" value="HisKA"/>
    <property type="match status" value="1"/>
</dbReference>
<dbReference type="SUPFAM" id="SSF47384">
    <property type="entry name" value="Homodimeric domain of signal transducing histidine kinase"/>
    <property type="match status" value="1"/>
</dbReference>
<evidence type="ECO:0000256" key="9">
    <source>
        <dbReference type="SAM" id="Coils"/>
    </source>
</evidence>
<dbReference type="SMART" id="SM00448">
    <property type="entry name" value="REC"/>
    <property type="match status" value="1"/>
</dbReference>
<gene>
    <name evidence="14" type="ORF">LPB19_12180</name>
</gene>
<protein>
    <recommendedName>
        <fullName evidence="3">histidine kinase</fullName>
        <ecNumber evidence="3">2.7.13.3</ecNumber>
    </recommendedName>
</protein>
<feature type="transmembrane region" description="Helical" evidence="10">
    <location>
        <begin position="146"/>
        <end position="169"/>
    </location>
</feature>
<sequence>MFVVLIVFFTSARIEDARREVTANGQLLADSLSPALEYAVVSGNTRALENVLSQALRHSAAAWIRVTDVVGEQVGFASDGPLEEPASSDQYQVYKAEILQQPLELNSDDAQIWFAPEYGFGAGALRVGTVEVGVDTEVFASRRQDILWTSIAVGLALLLFTLLLASHYLNVILSPIRQLSERVARLLQRDYSEHPIQRSGSSGEVVEIEENLNRLASHLAELREKHESALAASEAARQRTDNANQAKSEFLATMSHELRTPLNGVLGMLELVDDEPLTPRQADYLSTARQSTEDLLTVIGDILDYSRMDGGHLKLDHQPFDLRKVINNCVATYRHVAAGQGLSLNLSFSGSWPATDQVLGDAPRLRQVLAGLIENAVKYTSDGFVNVQVSSSLQSEQCMILSCTVTDSGTGLPSERLTDIFNSAEPVDQSHSRQHEATGLGLSITQRLIELMGGHIQVDSEPDGGSSFRFELPFELADQATAPPLRAVRPPHGDSIHALVVEDNPVNQKVASAMLSRLGFDTDSASNGSEALEKIKGNHAGYDVILMDCHMPVMDGYEATRQIREWEKDVGQHGTPIVALTADVLPETQENCLKSGMNDYLAKPVKRERLEEVLGQWFEV</sequence>
<dbReference type="Gene3D" id="3.30.565.10">
    <property type="entry name" value="Histidine kinase-like ATPase, C-terminal domain"/>
    <property type="match status" value="1"/>
</dbReference>
<dbReference type="EC" id="2.7.13.3" evidence="3"/>
<dbReference type="Gene3D" id="6.10.340.10">
    <property type="match status" value="1"/>
</dbReference>
<evidence type="ECO:0000259" key="12">
    <source>
        <dbReference type="PROSITE" id="PS50110"/>
    </source>
</evidence>
<proteinExistence type="predicted"/>
<dbReference type="PROSITE" id="PS50885">
    <property type="entry name" value="HAMP"/>
    <property type="match status" value="1"/>
</dbReference>
<feature type="modified residue" description="4-aspartylphosphate" evidence="8">
    <location>
        <position position="548"/>
    </location>
</feature>
<dbReference type="SMART" id="SM00387">
    <property type="entry name" value="HATPase_c"/>
    <property type="match status" value="1"/>
</dbReference>
<name>A0ABX7MW54_9GAMM</name>
<evidence type="ECO:0000259" key="13">
    <source>
        <dbReference type="PROSITE" id="PS50885"/>
    </source>
</evidence>
<keyword evidence="5" id="KW-0808">Transferase</keyword>
<dbReference type="Pfam" id="PF00072">
    <property type="entry name" value="Response_reg"/>
    <property type="match status" value="1"/>
</dbReference>
<evidence type="ECO:0000256" key="8">
    <source>
        <dbReference type="PROSITE-ProRule" id="PRU00169"/>
    </source>
</evidence>
<dbReference type="SUPFAM" id="SSF52172">
    <property type="entry name" value="CheY-like"/>
    <property type="match status" value="1"/>
</dbReference>
<feature type="domain" description="Response regulatory" evidence="12">
    <location>
        <begin position="497"/>
        <end position="618"/>
    </location>
</feature>
<evidence type="ECO:0000256" key="3">
    <source>
        <dbReference type="ARBA" id="ARBA00012438"/>
    </source>
</evidence>
<dbReference type="InterPro" id="IPR001789">
    <property type="entry name" value="Sig_transdc_resp-reg_receiver"/>
</dbReference>
<dbReference type="Gene3D" id="3.40.50.2300">
    <property type="match status" value="1"/>
</dbReference>
<keyword evidence="4 8" id="KW-0597">Phosphoprotein</keyword>
<keyword evidence="15" id="KW-1185">Reference proteome</keyword>
<keyword evidence="10" id="KW-1133">Transmembrane helix</keyword>
<dbReference type="InterPro" id="IPR003661">
    <property type="entry name" value="HisK_dim/P_dom"/>
</dbReference>
<evidence type="ECO:0000256" key="1">
    <source>
        <dbReference type="ARBA" id="ARBA00000085"/>
    </source>
</evidence>
<keyword evidence="10" id="KW-0812">Transmembrane</keyword>
<comment type="catalytic activity">
    <reaction evidence="1">
        <text>ATP + protein L-histidine = ADP + protein N-phospho-L-histidine.</text>
        <dbReference type="EC" id="2.7.13.3"/>
    </reaction>
</comment>
<keyword evidence="7" id="KW-0902">Two-component regulatory system</keyword>
<dbReference type="CDD" id="cd17546">
    <property type="entry name" value="REC_hyHK_CKI1_RcsC-like"/>
    <property type="match status" value="1"/>
</dbReference>
<dbReference type="InterPro" id="IPR003594">
    <property type="entry name" value="HATPase_dom"/>
</dbReference>
<keyword evidence="9" id="KW-0175">Coiled coil</keyword>
<dbReference type="PANTHER" id="PTHR45339:SF1">
    <property type="entry name" value="HYBRID SIGNAL TRANSDUCTION HISTIDINE KINASE J"/>
    <property type="match status" value="1"/>
</dbReference>
<evidence type="ECO:0000313" key="15">
    <source>
        <dbReference type="Proteomes" id="UP000663555"/>
    </source>
</evidence>
<organism evidence="14 15">
    <name type="scientific">Marinobacter salinisoli</name>
    <dbReference type="NCBI Taxonomy" id="2769486"/>
    <lineage>
        <taxon>Bacteria</taxon>
        <taxon>Pseudomonadati</taxon>
        <taxon>Pseudomonadota</taxon>
        <taxon>Gammaproteobacteria</taxon>
        <taxon>Pseudomonadales</taxon>
        <taxon>Marinobacteraceae</taxon>
        <taxon>Marinobacter</taxon>
    </lineage>
</organism>
<dbReference type="InterPro" id="IPR036097">
    <property type="entry name" value="HisK_dim/P_sf"/>
</dbReference>
<evidence type="ECO:0000259" key="11">
    <source>
        <dbReference type="PROSITE" id="PS50109"/>
    </source>
</evidence>
<dbReference type="InterPro" id="IPR005467">
    <property type="entry name" value="His_kinase_dom"/>
</dbReference>
<dbReference type="InterPro" id="IPR003660">
    <property type="entry name" value="HAMP_dom"/>
</dbReference>
<reference evidence="14 15" key="1">
    <citation type="submission" date="2021-03" db="EMBL/GenBank/DDBJ databases">
        <title>Genome sequencing of Marinobacter sp. LPB0319.</title>
        <authorList>
            <person name="Kim J."/>
        </authorList>
    </citation>
    <scope>NUCLEOTIDE SEQUENCE [LARGE SCALE GENOMIC DNA]</scope>
    <source>
        <strain evidence="14 15">LPB0319</strain>
    </source>
</reference>
<evidence type="ECO:0000256" key="5">
    <source>
        <dbReference type="ARBA" id="ARBA00022679"/>
    </source>
</evidence>
<dbReference type="Proteomes" id="UP000663555">
    <property type="component" value="Chromosome"/>
</dbReference>
<evidence type="ECO:0000256" key="7">
    <source>
        <dbReference type="ARBA" id="ARBA00023012"/>
    </source>
</evidence>
<feature type="coiled-coil region" evidence="9">
    <location>
        <begin position="205"/>
        <end position="239"/>
    </location>
</feature>